<organism evidence="13 14">
    <name type="scientific">Paraburkholderia madseniana</name>
    <dbReference type="NCBI Taxonomy" id="2599607"/>
    <lineage>
        <taxon>Bacteria</taxon>
        <taxon>Pseudomonadati</taxon>
        <taxon>Pseudomonadota</taxon>
        <taxon>Betaproteobacteria</taxon>
        <taxon>Burkholderiales</taxon>
        <taxon>Burkholderiaceae</taxon>
        <taxon>Paraburkholderia</taxon>
    </lineage>
</organism>
<dbReference type="Gene3D" id="1.10.1040.10">
    <property type="entry name" value="N-(1-d-carboxylethyl)-l-norvaline Dehydrogenase, domain 2"/>
    <property type="match status" value="1"/>
</dbReference>
<evidence type="ECO:0000259" key="11">
    <source>
        <dbReference type="Pfam" id="PF00725"/>
    </source>
</evidence>
<dbReference type="GO" id="GO:0005737">
    <property type="term" value="C:cytoplasm"/>
    <property type="evidence" value="ECO:0007669"/>
    <property type="project" value="UniProtKB-SubCell"/>
</dbReference>
<dbReference type="EC" id="1.1.1.45" evidence="8"/>
<protein>
    <recommendedName>
        <fullName evidence="9">L-gulonate 3-dehydrogenase</fullName>
        <ecNumber evidence="8">1.1.1.45</ecNumber>
    </recommendedName>
    <alternativeName>
        <fullName evidence="9">L-gulonate 3-dehydrogenase</fullName>
    </alternativeName>
</protein>
<dbReference type="PIRSF" id="PIRSF000105">
    <property type="entry name" value="HCDH"/>
    <property type="match status" value="1"/>
</dbReference>
<comment type="subunit">
    <text evidence="3">Homodimer.</text>
</comment>
<dbReference type="Pfam" id="PF00725">
    <property type="entry name" value="3HCDH"/>
    <property type="match status" value="1"/>
</dbReference>
<name>A0A6N6W5W6_9BURK</name>
<dbReference type="PANTHER" id="PTHR48075">
    <property type="entry name" value="3-HYDROXYACYL-COA DEHYDROGENASE FAMILY PROTEIN"/>
    <property type="match status" value="1"/>
</dbReference>
<gene>
    <name evidence="13" type="ORF">FSO04_35145</name>
</gene>
<dbReference type="Proteomes" id="UP000463700">
    <property type="component" value="Unassembled WGS sequence"/>
</dbReference>
<feature type="domain" description="3-hydroxyacyl-CoA dehydrogenase NAD binding" evidence="12">
    <location>
        <begin position="9"/>
        <end position="195"/>
    </location>
</feature>
<evidence type="ECO:0000256" key="5">
    <source>
        <dbReference type="ARBA" id="ARBA00022553"/>
    </source>
</evidence>
<reference evidence="13 14" key="1">
    <citation type="journal article" date="2020" name="Int. J. Syst. Evol. Microbiol.">
        <title>Paraburkholderia madseniana sp. nov., a phenolic acid-degrading bacterium isolated from acidic forest soil.</title>
        <authorList>
            <person name="Wilhelm R.C."/>
            <person name="Murphy S.J.L."/>
            <person name="Feriancek N.M."/>
            <person name="Karasz D.C."/>
            <person name="DeRito C.M."/>
            <person name="Newman J.D."/>
            <person name="Buckley D.H."/>
        </authorList>
    </citation>
    <scope>NUCLEOTIDE SEQUENCE [LARGE SCALE GENOMIC DNA]</scope>
    <source>
        <strain evidence="13 14">RP11</strain>
    </source>
</reference>
<dbReference type="GO" id="GO:0006631">
    <property type="term" value="P:fatty acid metabolic process"/>
    <property type="evidence" value="ECO:0007669"/>
    <property type="project" value="InterPro"/>
</dbReference>
<dbReference type="SUPFAM" id="SSF48179">
    <property type="entry name" value="6-phosphogluconate dehydrogenase C-terminal domain-like"/>
    <property type="match status" value="1"/>
</dbReference>
<feature type="domain" description="3-hydroxyacyl-CoA dehydrogenase C-terminal" evidence="11">
    <location>
        <begin position="200"/>
        <end position="298"/>
    </location>
</feature>
<dbReference type="AlphaFoldDB" id="A0A6N6W5W6"/>
<evidence type="ECO:0000256" key="3">
    <source>
        <dbReference type="ARBA" id="ARBA00011738"/>
    </source>
</evidence>
<dbReference type="NCBIfam" id="NF006125">
    <property type="entry name" value="PRK08269.1"/>
    <property type="match status" value="1"/>
</dbReference>
<evidence type="ECO:0000256" key="2">
    <source>
        <dbReference type="ARBA" id="ARBA00009463"/>
    </source>
</evidence>
<keyword evidence="6 13" id="KW-0560">Oxidoreductase</keyword>
<dbReference type="InterPro" id="IPR036291">
    <property type="entry name" value="NAD(P)-bd_dom_sf"/>
</dbReference>
<evidence type="ECO:0000256" key="1">
    <source>
        <dbReference type="ARBA" id="ARBA00004496"/>
    </source>
</evidence>
<evidence type="ECO:0000259" key="12">
    <source>
        <dbReference type="Pfam" id="PF02737"/>
    </source>
</evidence>
<evidence type="ECO:0000256" key="8">
    <source>
        <dbReference type="ARBA" id="ARBA00038962"/>
    </source>
</evidence>
<proteinExistence type="inferred from homology"/>
<dbReference type="SUPFAM" id="SSF51735">
    <property type="entry name" value="NAD(P)-binding Rossmann-fold domains"/>
    <property type="match status" value="1"/>
</dbReference>
<dbReference type="InterPro" id="IPR006108">
    <property type="entry name" value="3HC_DH_C"/>
</dbReference>
<sequence length="351" mass="38135">MSAAIEIQHVHILGAGRMGQGIALAFAYAGLRVTLIDFKARDPAARSAFAAGARGEIVRQLQTLVVLGRISEAQAAETMARIVIVDRERAREGLAEGEIVFEAVPEVMEAKQTAFAWLCEHAGAEVLFASTTSTFLVTELQQVVVHPRRLLNAHWLNPAHLMPLVEISRSDATAKETVECVVALLRRVGKVPVVCAPSAGYIVPRIQALAMNEAARMVEEGVASAEDIDTAIRTGFGLRFSVLGLLEFIDWGGCDILYYASHYLARAIDPRFLPAAIVSDNMREGRDGLRDARGFYDYADVDVPAYLHKRLGEFSRLLDSMGLAPVFNAVSASSLPKQTTLADSKADYGPR</sequence>
<accession>A0A6N6W5W6</accession>
<dbReference type="GO" id="GO:0070403">
    <property type="term" value="F:NAD+ binding"/>
    <property type="evidence" value="ECO:0007669"/>
    <property type="project" value="InterPro"/>
</dbReference>
<keyword evidence="4" id="KW-0963">Cytoplasm</keyword>
<comment type="subcellular location">
    <subcellularLocation>
        <location evidence="1">Cytoplasm</location>
    </subcellularLocation>
</comment>
<keyword evidence="7" id="KW-0520">NAD</keyword>
<evidence type="ECO:0000256" key="4">
    <source>
        <dbReference type="ARBA" id="ARBA00022490"/>
    </source>
</evidence>
<comment type="similarity">
    <text evidence="2">Belongs to the 3-hydroxyacyl-CoA dehydrogenase family.</text>
</comment>
<evidence type="ECO:0000256" key="6">
    <source>
        <dbReference type="ARBA" id="ARBA00023002"/>
    </source>
</evidence>
<dbReference type="InterPro" id="IPR008927">
    <property type="entry name" value="6-PGluconate_DH-like_C_sf"/>
</dbReference>
<feature type="site" description="Important for catalytic activity" evidence="10">
    <location>
        <position position="154"/>
    </location>
</feature>
<evidence type="ECO:0000256" key="9">
    <source>
        <dbReference type="ARBA" id="ARBA00042709"/>
    </source>
</evidence>
<comment type="caution">
    <text evidence="13">The sequence shown here is derived from an EMBL/GenBank/DDBJ whole genome shotgun (WGS) entry which is preliminary data.</text>
</comment>
<dbReference type="InterPro" id="IPR006176">
    <property type="entry name" value="3-OHacyl-CoA_DH_NAD-bd"/>
</dbReference>
<dbReference type="Gene3D" id="3.40.50.720">
    <property type="entry name" value="NAD(P)-binding Rossmann-like Domain"/>
    <property type="match status" value="1"/>
</dbReference>
<dbReference type="EMBL" id="VOSW01000093">
    <property type="protein sequence ID" value="KAE8755298.1"/>
    <property type="molecule type" value="Genomic_DNA"/>
</dbReference>
<dbReference type="Pfam" id="PF02737">
    <property type="entry name" value="3HCDH_N"/>
    <property type="match status" value="1"/>
</dbReference>
<evidence type="ECO:0000256" key="7">
    <source>
        <dbReference type="ARBA" id="ARBA00023027"/>
    </source>
</evidence>
<evidence type="ECO:0000313" key="13">
    <source>
        <dbReference type="EMBL" id="KAE8755298.1"/>
    </source>
</evidence>
<dbReference type="RefSeq" id="WP_154566123.1">
    <property type="nucleotide sequence ID" value="NZ_VOSW01000093.1"/>
</dbReference>
<dbReference type="InterPro" id="IPR013328">
    <property type="entry name" value="6PGD_dom2"/>
</dbReference>
<evidence type="ECO:0000313" key="14">
    <source>
        <dbReference type="Proteomes" id="UP000463700"/>
    </source>
</evidence>
<dbReference type="PANTHER" id="PTHR48075:SF1">
    <property type="entry name" value="LAMBDA-CRYSTALLIN HOMOLOG"/>
    <property type="match status" value="1"/>
</dbReference>
<dbReference type="OrthoDB" id="5287258at2"/>
<dbReference type="InterPro" id="IPR022694">
    <property type="entry name" value="3-OHacyl-CoA_DH"/>
</dbReference>
<keyword evidence="5" id="KW-0597">Phosphoprotein</keyword>
<dbReference type="GO" id="GO:0050104">
    <property type="term" value="F:L-gulonate 3-dehydrogenase activity"/>
    <property type="evidence" value="ECO:0007669"/>
    <property type="project" value="UniProtKB-EC"/>
</dbReference>
<evidence type="ECO:0000256" key="10">
    <source>
        <dbReference type="PIRSR" id="PIRSR000105-1"/>
    </source>
</evidence>